<keyword evidence="3" id="KW-0808">Transferase</keyword>
<dbReference type="InterPro" id="IPR039127">
    <property type="entry name" value="Trm112"/>
</dbReference>
<dbReference type="InterPro" id="IPR005651">
    <property type="entry name" value="Trm112-like"/>
</dbReference>
<dbReference type="GO" id="GO:0030488">
    <property type="term" value="P:tRNA methylation"/>
    <property type="evidence" value="ECO:0007669"/>
    <property type="project" value="TreeGrafter"/>
</dbReference>
<keyword evidence="3" id="KW-0489">Methyltransferase</keyword>
<name>A0A8H4Q4E2_9HYPO</name>
<evidence type="ECO:0000256" key="1">
    <source>
        <dbReference type="ARBA" id="ARBA00007980"/>
    </source>
</evidence>
<accession>A0A8H4Q4E2</accession>
<organism evidence="3 4">
    <name type="scientific">Ophiocordyceps camponoti-floridani</name>
    <dbReference type="NCBI Taxonomy" id="2030778"/>
    <lineage>
        <taxon>Eukaryota</taxon>
        <taxon>Fungi</taxon>
        <taxon>Dikarya</taxon>
        <taxon>Ascomycota</taxon>
        <taxon>Pezizomycotina</taxon>
        <taxon>Sordariomycetes</taxon>
        <taxon>Hypocreomycetidae</taxon>
        <taxon>Hypocreales</taxon>
        <taxon>Ophiocordycipitaceae</taxon>
        <taxon>Ophiocordyceps</taxon>
    </lineage>
</organism>
<feature type="signal peptide" evidence="2">
    <location>
        <begin position="1"/>
        <end position="15"/>
    </location>
</feature>
<dbReference type="OrthoDB" id="2187549at2759"/>
<evidence type="ECO:0000256" key="2">
    <source>
        <dbReference type="SAM" id="SignalP"/>
    </source>
</evidence>
<dbReference type="EMBL" id="JAACLJ010000005">
    <property type="protein sequence ID" value="KAF4585455.1"/>
    <property type="molecule type" value="Genomic_DNA"/>
</dbReference>
<sequence>MKVLTLNFLTCAVKACKTSSASYPLHPRDAELVQDDIDINPEMLVNLLPRLDWAALRETASELGFPDLPEQPPAKETLQADEVMQRDLHHLLFETQISEGKLVCGNCGHDQSWASLYELWTSRYLSTSEVHITGHAGIGSYLDL</sequence>
<reference evidence="3 4" key="1">
    <citation type="journal article" date="2020" name="G3 (Bethesda)">
        <title>Genetic Underpinnings of Host Manipulation by Ophiocordyceps as Revealed by Comparative Transcriptomics.</title>
        <authorList>
            <person name="Will I."/>
            <person name="Das B."/>
            <person name="Trinh T."/>
            <person name="Brachmann A."/>
            <person name="Ohm R.A."/>
            <person name="de Bekker C."/>
        </authorList>
    </citation>
    <scope>NUCLEOTIDE SEQUENCE [LARGE SCALE GENOMIC DNA]</scope>
    <source>
        <strain evidence="3 4">EC05</strain>
    </source>
</reference>
<dbReference type="GO" id="GO:0008168">
    <property type="term" value="F:methyltransferase activity"/>
    <property type="evidence" value="ECO:0007669"/>
    <property type="project" value="UniProtKB-KW"/>
</dbReference>
<evidence type="ECO:0000313" key="4">
    <source>
        <dbReference type="Proteomes" id="UP000562929"/>
    </source>
</evidence>
<dbReference type="Gene3D" id="2.20.25.10">
    <property type="match status" value="1"/>
</dbReference>
<keyword evidence="4" id="KW-1185">Reference proteome</keyword>
<comment type="caution">
    <text evidence="3">The sequence shown here is derived from an EMBL/GenBank/DDBJ whole genome shotgun (WGS) entry which is preliminary data.</text>
</comment>
<dbReference type="GO" id="GO:0046982">
    <property type="term" value="F:protein heterodimerization activity"/>
    <property type="evidence" value="ECO:0007669"/>
    <property type="project" value="InterPro"/>
</dbReference>
<dbReference type="PANTHER" id="PTHR12773">
    <property type="entry name" value="UPF0315 PROTEIN-RELATED"/>
    <property type="match status" value="1"/>
</dbReference>
<dbReference type="GO" id="GO:0070476">
    <property type="term" value="P:rRNA (guanine-N7)-methylation"/>
    <property type="evidence" value="ECO:0007669"/>
    <property type="project" value="TreeGrafter"/>
</dbReference>
<feature type="chain" id="PRO_5034739923" evidence="2">
    <location>
        <begin position="16"/>
        <end position="144"/>
    </location>
</feature>
<proteinExistence type="inferred from homology"/>
<comment type="similarity">
    <text evidence="1">Belongs to the TRM112 family.</text>
</comment>
<dbReference type="PANTHER" id="PTHR12773:SF0">
    <property type="entry name" value="MULTIFUNCTIONAL METHYLTRANSFERASE SUBUNIT TRM112-LIKE PROTEIN"/>
    <property type="match status" value="1"/>
</dbReference>
<dbReference type="Pfam" id="PF03966">
    <property type="entry name" value="Trm112p"/>
    <property type="match status" value="1"/>
</dbReference>
<dbReference type="AlphaFoldDB" id="A0A8H4Q4E2"/>
<gene>
    <name evidence="3" type="ORF">GQ602_004760</name>
</gene>
<evidence type="ECO:0000313" key="3">
    <source>
        <dbReference type="EMBL" id="KAF4585455.1"/>
    </source>
</evidence>
<keyword evidence="2" id="KW-0732">Signal</keyword>
<dbReference type="Proteomes" id="UP000562929">
    <property type="component" value="Unassembled WGS sequence"/>
</dbReference>
<protein>
    <submittedName>
        <fullName evidence="3">Multifunctional methyltransferase subunit trm112</fullName>
    </submittedName>
</protein>